<gene>
    <name evidence="1" type="ORF">S01H4_02813</name>
</gene>
<feature type="non-terminal residue" evidence="1">
    <location>
        <position position="1"/>
    </location>
</feature>
<dbReference type="SUPFAM" id="SSF56300">
    <property type="entry name" value="Metallo-dependent phosphatases"/>
    <property type="match status" value="1"/>
</dbReference>
<reference evidence="1" key="1">
    <citation type="journal article" date="2014" name="Front. Microbiol.">
        <title>High frequency of phylogenetically diverse reductive dehalogenase-homologous genes in deep subseafloor sedimentary metagenomes.</title>
        <authorList>
            <person name="Kawai M."/>
            <person name="Futagami T."/>
            <person name="Toyoda A."/>
            <person name="Takaki Y."/>
            <person name="Nishi S."/>
            <person name="Hori S."/>
            <person name="Arai W."/>
            <person name="Tsubouchi T."/>
            <person name="Morono Y."/>
            <person name="Uchiyama I."/>
            <person name="Ito T."/>
            <person name="Fujiyama A."/>
            <person name="Inagaki F."/>
            <person name="Takami H."/>
        </authorList>
    </citation>
    <scope>NUCLEOTIDE SEQUENCE</scope>
    <source>
        <strain evidence="1">Expedition CK06-06</strain>
    </source>
</reference>
<dbReference type="PANTHER" id="PTHR36303">
    <property type="entry name" value="2',3'-CYCLIC-NUCLEOTIDE 2'-PHOSPHODIESTERASE"/>
    <property type="match status" value="1"/>
</dbReference>
<dbReference type="Gene3D" id="3.60.21.10">
    <property type="match status" value="1"/>
</dbReference>
<accession>X1ANZ9</accession>
<name>X1ANZ9_9ZZZZ</name>
<evidence type="ECO:0000313" key="1">
    <source>
        <dbReference type="EMBL" id="GAG74023.1"/>
    </source>
</evidence>
<dbReference type="InterPro" id="IPR029052">
    <property type="entry name" value="Metallo-depent_PP-like"/>
</dbReference>
<dbReference type="InterPro" id="IPR005235">
    <property type="entry name" value="YmdB-like"/>
</dbReference>
<dbReference type="PIRSF" id="PIRSF004789">
    <property type="entry name" value="DR1281"/>
    <property type="match status" value="1"/>
</dbReference>
<dbReference type="EMBL" id="BART01000645">
    <property type="protein sequence ID" value="GAG74023.1"/>
    <property type="molecule type" value="Genomic_DNA"/>
</dbReference>
<organism evidence="1">
    <name type="scientific">marine sediment metagenome</name>
    <dbReference type="NCBI Taxonomy" id="412755"/>
    <lineage>
        <taxon>unclassified sequences</taxon>
        <taxon>metagenomes</taxon>
        <taxon>ecological metagenomes</taxon>
    </lineage>
</organism>
<dbReference type="GO" id="GO:0004113">
    <property type="term" value="F:2',3'-cyclic-nucleotide 3'-phosphodiesterase activity"/>
    <property type="evidence" value="ECO:0007669"/>
    <property type="project" value="TreeGrafter"/>
</dbReference>
<dbReference type="CDD" id="cd07382">
    <property type="entry name" value="MPP_DR1281"/>
    <property type="match status" value="1"/>
</dbReference>
<sequence length="229" mass="25340">VIANGENAAGGIGITPEICKTLFNMGIDVVTSGNHIYKKKEIYDYIVQQPRLLKPANYPPGTPGRGYCVMSDKGNNKIAVINICGRVFVENLDCPFRCIDRILENIKEETPVIVVDFHAEVTSEKVAMGWYLDGRVSALVGTHTHVQTADERILPGGTAYITDVGMVGPRDSVIGVKKENIIERFLKVMPQKFTVAEDDYMINAVVVDIDERIGKANDIRRINFVVESN</sequence>
<dbReference type="NCBIfam" id="TIGR00282">
    <property type="entry name" value="TIGR00282 family metallophosphoesterase"/>
    <property type="match status" value="1"/>
</dbReference>
<proteinExistence type="predicted"/>
<evidence type="ECO:0008006" key="2">
    <source>
        <dbReference type="Google" id="ProtNLM"/>
    </source>
</evidence>
<dbReference type="PANTHER" id="PTHR36303:SF1">
    <property type="entry name" value="2',3'-CYCLIC-NUCLEOTIDE 2'-PHOSPHODIESTERASE"/>
    <property type="match status" value="1"/>
</dbReference>
<comment type="caution">
    <text evidence="1">The sequence shown here is derived from an EMBL/GenBank/DDBJ whole genome shotgun (WGS) entry which is preliminary data.</text>
</comment>
<dbReference type="AlphaFoldDB" id="X1ANZ9"/>
<dbReference type="Pfam" id="PF13277">
    <property type="entry name" value="YmdB"/>
    <property type="match status" value="1"/>
</dbReference>
<protein>
    <recommendedName>
        <fullName evidence="2">Metallophosphoesterase</fullName>
    </recommendedName>
</protein>